<name>A0A4Y7JF07_PAPSO</name>
<sequence length="122" mass="14222">MRFNTIKLICGFHHCNRSENLILLQQTTSSAIFCPMRLQCLLGVYECFRQLELATRDQDCMNLSTVLLLILLDNEFPTPKKISSLDFISLFFGKLILALWGFLLWFHHLKPSHRTKHLKGID</sequence>
<dbReference type="AlphaFoldDB" id="A0A4Y7JF07"/>
<organism evidence="2 3">
    <name type="scientific">Papaver somniferum</name>
    <name type="common">Opium poppy</name>
    <dbReference type="NCBI Taxonomy" id="3469"/>
    <lineage>
        <taxon>Eukaryota</taxon>
        <taxon>Viridiplantae</taxon>
        <taxon>Streptophyta</taxon>
        <taxon>Embryophyta</taxon>
        <taxon>Tracheophyta</taxon>
        <taxon>Spermatophyta</taxon>
        <taxon>Magnoliopsida</taxon>
        <taxon>Ranunculales</taxon>
        <taxon>Papaveraceae</taxon>
        <taxon>Papaveroideae</taxon>
        <taxon>Papaver</taxon>
    </lineage>
</organism>
<keyword evidence="1" id="KW-1133">Transmembrane helix</keyword>
<evidence type="ECO:0000313" key="2">
    <source>
        <dbReference type="EMBL" id="RZC59397.1"/>
    </source>
</evidence>
<dbReference type="EMBL" id="CM010718">
    <property type="protein sequence ID" value="RZC59397.1"/>
    <property type="molecule type" value="Genomic_DNA"/>
</dbReference>
<accession>A0A4Y7JF07</accession>
<reference evidence="2 3" key="1">
    <citation type="journal article" date="2018" name="Science">
        <title>The opium poppy genome and morphinan production.</title>
        <authorList>
            <person name="Guo L."/>
            <person name="Winzer T."/>
            <person name="Yang X."/>
            <person name="Li Y."/>
            <person name="Ning Z."/>
            <person name="He Z."/>
            <person name="Teodor R."/>
            <person name="Lu Y."/>
            <person name="Bowser T.A."/>
            <person name="Graham I.A."/>
            <person name="Ye K."/>
        </authorList>
    </citation>
    <scope>NUCLEOTIDE SEQUENCE [LARGE SCALE GENOMIC DNA]</scope>
    <source>
        <strain evidence="3">cv. HN1</strain>
        <tissue evidence="2">Leaves</tissue>
    </source>
</reference>
<gene>
    <name evidence="2" type="ORF">C5167_006712</name>
</gene>
<dbReference type="Proteomes" id="UP000316621">
    <property type="component" value="Chromosome 4"/>
</dbReference>
<keyword evidence="1" id="KW-0472">Membrane</keyword>
<protein>
    <submittedName>
        <fullName evidence="2">Uncharacterized protein</fullName>
    </submittedName>
</protein>
<proteinExistence type="predicted"/>
<dbReference type="Gramene" id="RZC59397">
    <property type="protein sequence ID" value="RZC59397"/>
    <property type="gene ID" value="C5167_006712"/>
</dbReference>
<keyword evidence="3" id="KW-1185">Reference proteome</keyword>
<evidence type="ECO:0000313" key="3">
    <source>
        <dbReference type="Proteomes" id="UP000316621"/>
    </source>
</evidence>
<keyword evidence="1" id="KW-0812">Transmembrane</keyword>
<feature type="transmembrane region" description="Helical" evidence="1">
    <location>
        <begin position="87"/>
        <end position="106"/>
    </location>
</feature>
<evidence type="ECO:0000256" key="1">
    <source>
        <dbReference type="SAM" id="Phobius"/>
    </source>
</evidence>